<evidence type="ECO:0000256" key="2">
    <source>
        <dbReference type="ARBA" id="ARBA00022801"/>
    </source>
</evidence>
<dbReference type="PROSITE" id="PS51206">
    <property type="entry name" value="SF3_HELICASE_1"/>
    <property type="match status" value="1"/>
</dbReference>
<name>A0ABS0Q6P1_9BACT</name>
<dbReference type="Gene3D" id="3.40.50.300">
    <property type="entry name" value="P-loop containing nucleotide triphosphate hydrolases"/>
    <property type="match status" value="1"/>
</dbReference>
<dbReference type="NCBIfam" id="TIGR01613">
    <property type="entry name" value="primase_Cterm"/>
    <property type="match status" value="1"/>
</dbReference>
<dbReference type="SMART" id="SM00885">
    <property type="entry name" value="D5_N"/>
    <property type="match status" value="1"/>
</dbReference>
<dbReference type="Pfam" id="PF08706">
    <property type="entry name" value="D5_N"/>
    <property type="match status" value="1"/>
</dbReference>
<dbReference type="PANTHER" id="PTHR35372">
    <property type="entry name" value="ATP BINDING PROTEIN-RELATED"/>
    <property type="match status" value="1"/>
</dbReference>
<keyword evidence="6" id="KW-1185">Reference proteome</keyword>
<dbReference type="InterPro" id="IPR014818">
    <property type="entry name" value="Phage/plasmid_primase_P4_C"/>
</dbReference>
<feature type="domain" description="SF3 helicase" evidence="4">
    <location>
        <begin position="177"/>
        <end position="333"/>
    </location>
</feature>
<keyword evidence="2" id="KW-0378">Hydrolase</keyword>
<dbReference type="InterPro" id="IPR006500">
    <property type="entry name" value="Helicase_put_C_phage/plasmid"/>
</dbReference>
<evidence type="ECO:0000259" key="4">
    <source>
        <dbReference type="PROSITE" id="PS51206"/>
    </source>
</evidence>
<dbReference type="PANTHER" id="PTHR35372:SF2">
    <property type="entry name" value="SF3 HELICASE DOMAIN-CONTAINING PROTEIN"/>
    <property type="match status" value="1"/>
</dbReference>
<keyword evidence="3" id="KW-0067">ATP-binding</keyword>
<protein>
    <submittedName>
        <fullName evidence="5">DNA primase</fullName>
    </submittedName>
</protein>
<dbReference type="InterPro" id="IPR051620">
    <property type="entry name" value="ORF904-like_C"/>
</dbReference>
<gene>
    <name evidence="5" type="ORF">I7X13_07680</name>
</gene>
<dbReference type="Pfam" id="PF19263">
    <property type="entry name" value="DUF5906"/>
    <property type="match status" value="1"/>
</dbReference>
<keyword evidence="1" id="KW-0547">Nucleotide-binding</keyword>
<sequence>MLYKLLQHVEPVDFRAEVALESDKEQLKQKHHLVTVVRKVRDLAKFHGYGLCQRNQAVYVYNGAYWERLANEELRVFLREAAEGMGVKHCDARHYVFTENLLAQFLSDGYQAAPEPDTDEVKLNLKNGTLVIGPAGQRLQPFDPADFLTYQLSYEYDPTATAPRFEAFLNRVQPDMDSQHVLAEFLAYVFVPTSTLKLEKALLLVGSGANGKSVFYELVLKMLGAENVCSYSLHSLTDSRAYHRANLADKKLNYVSEINGKFDANAFKQLVSGEPIEARLPYGQPFIMKEYAKFMGNCNELPTDVEQTDAYFRRFLLIHFAVTIPEAERDPQLAATIAATELPGMLNWVLAGLHRLLAQRGFSSCAASRHLVEDFEKQSDSVRLFLEEEGFQPDPERWITHQDLYRQYKNQCFESLAPPVGGKNFRKRMERAGFVYFRKSVGWAIRAGRTVPMSDN</sequence>
<reference evidence="5 6" key="1">
    <citation type="submission" date="2020-12" db="EMBL/GenBank/DDBJ databases">
        <title>Hymenobacter sp.</title>
        <authorList>
            <person name="Kim M.K."/>
        </authorList>
    </citation>
    <scope>NUCLEOTIDE SEQUENCE [LARGE SCALE GENOMIC DNA]</scope>
    <source>
        <strain evidence="5 6">BT442</strain>
    </source>
</reference>
<dbReference type="InterPro" id="IPR045455">
    <property type="entry name" value="NrS-1_pol-like_helicase"/>
</dbReference>
<dbReference type="EMBL" id="JAEDAE010000002">
    <property type="protein sequence ID" value="MBH8557921.1"/>
    <property type="molecule type" value="Genomic_DNA"/>
</dbReference>
<dbReference type="RefSeq" id="WP_198075023.1">
    <property type="nucleotide sequence ID" value="NZ_JAEDAE010000002.1"/>
</dbReference>
<comment type="caution">
    <text evidence="5">The sequence shown here is derived from an EMBL/GenBank/DDBJ whole genome shotgun (WGS) entry which is preliminary data.</text>
</comment>
<accession>A0ABS0Q6P1</accession>
<organism evidence="5 6">
    <name type="scientific">Hymenobacter negativus</name>
    <dbReference type="NCBI Taxonomy" id="2795026"/>
    <lineage>
        <taxon>Bacteria</taxon>
        <taxon>Pseudomonadati</taxon>
        <taxon>Bacteroidota</taxon>
        <taxon>Cytophagia</taxon>
        <taxon>Cytophagales</taxon>
        <taxon>Hymenobacteraceae</taxon>
        <taxon>Hymenobacter</taxon>
    </lineage>
</organism>
<dbReference type="InterPro" id="IPR014015">
    <property type="entry name" value="Helicase_SF3_DNA-vir"/>
</dbReference>
<evidence type="ECO:0000313" key="6">
    <source>
        <dbReference type="Proteomes" id="UP000625631"/>
    </source>
</evidence>
<evidence type="ECO:0000313" key="5">
    <source>
        <dbReference type="EMBL" id="MBH8557921.1"/>
    </source>
</evidence>
<dbReference type="Proteomes" id="UP000625631">
    <property type="component" value="Unassembled WGS sequence"/>
</dbReference>
<dbReference type="InterPro" id="IPR027417">
    <property type="entry name" value="P-loop_NTPase"/>
</dbReference>
<evidence type="ECO:0000256" key="3">
    <source>
        <dbReference type="ARBA" id="ARBA00022840"/>
    </source>
</evidence>
<evidence type="ECO:0000256" key="1">
    <source>
        <dbReference type="ARBA" id="ARBA00022741"/>
    </source>
</evidence>
<dbReference type="SUPFAM" id="SSF52540">
    <property type="entry name" value="P-loop containing nucleoside triphosphate hydrolases"/>
    <property type="match status" value="1"/>
</dbReference>
<proteinExistence type="predicted"/>